<dbReference type="Proteomes" id="UP000766698">
    <property type="component" value="Unassembled WGS sequence"/>
</dbReference>
<gene>
    <name evidence="1" type="ORF">GL263_16200</name>
</gene>
<organism evidence="1 2">
    <name type="scientific">Streptomyces durbertensis</name>
    <dbReference type="NCBI Taxonomy" id="2448886"/>
    <lineage>
        <taxon>Bacteria</taxon>
        <taxon>Bacillati</taxon>
        <taxon>Actinomycetota</taxon>
        <taxon>Actinomycetes</taxon>
        <taxon>Kitasatosporales</taxon>
        <taxon>Streptomycetaceae</taxon>
        <taxon>Streptomyces</taxon>
    </lineage>
</organism>
<protein>
    <submittedName>
        <fullName evidence="1">Uncharacterized protein</fullName>
    </submittedName>
</protein>
<keyword evidence="2" id="KW-1185">Reference proteome</keyword>
<reference evidence="2" key="1">
    <citation type="journal article" date="2020" name="Syst. Appl. Microbiol.">
        <title>Streptomyces alkaliterrae sp. nov., isolated from an alkaline soil, and emended descriptions of Streptomyces alkaliphilus, Streptomyces calidiresistens and Streptomyces durbertensis.</title>
        <authorList>
            <person name="Swiecimska M."/>
            <person name="Golinska P."/>
            <person name="Nouioui I."/>
            <person name="Wypij M."/>
            <person name="Rai M."/>
            <person name="Sangal V."/>
            <person name="Goodfellow M."/>
        </authorList>
    </citation>
    <scope>NUCLEOTIDE SEQUENCE [LARGE SCALE GENOMIC DNA]</scope>
    <source>
        <strain evidence="2">DSM 104538</strain>
    </source>
</reference>
<accession>A0ABR6EKQ0</accession>
<evidence type="ECO:0000313" key="1">
    <source>
        <dbReference type="EMBL" id="MBB1245099.1"/>
    </source>
</evidence>
<dbReference type="EMBL" id="WMLF01000234">
    <property type="protein sequence ID" value="MBB1245099.1"/>
    <property type="molecule type" value="Genomic_DNA"/>
</dbReference>
<dbReference type="RefSeq" id="WP_182856430.1">
    <property type="nucleotide sequence ID" value="NZ_WMLF01000234.1"/>
</dbReference>
<proteinExistence type="predicted"/>
<name>A0ABR6EKQ0_9ACTN</name>
<evidence type="ECO:0000313" key="2">
    <source>
        <dbReference type="Proteomes" id="UP000766698"/>
    </source>
</evidence>
<sequence>MAIALPVCGVLIAAGWRLWHDPTPYKLRDSPEVRVTVVPAKSPYPDVEPLARETERVIKVYVQRLLAGDAADLAAIGAPWYTGREEAARELISRHGAQAGEPVKAVVAEPVVDYLAYVSLRFADGSRQRIDLTRDKGVWWVQLGEGDPVRP</sequence>
<comment type="caution">
    <text evidence="1">The sequence shown here is derived from an EMBL/GenBank/DDBJ whole genome shotgun (WGS) entry which is preliminary data.</text>
</comment>